<evidence type="ECO:0000313" key="1">
    <source>
        <dbReference type="EMBL" id="KAL0489215.1"/>
    </source>
</evidence>
<sequence length="200" mass="23465">MSDAESGERFTYEDDFDTQDEYQIDQYRGMESRLWENDSSYLVAVAPKIFENNRIRLKLIMGYRVQSVVHGLPDPYENDAAASLLPSGRMQRRRLYDFYSNQGRFGRGMTTEEFNQLPEHEQRRVLRERFLAKQLAQDSELQSSQFSRGRYNSGPRPLPSMSNFAYWASRNFNQLGWKSMVGTLAFIAGLYRTIRSFYGR</sequence>
<keyword evidence="2" id="KW-1185">Reference proteome</keyword>
<protein>
    <submittedName>
        <fullName evidence="1">Uncharacterized protein</fullName>
    </submittedName>
</protein>
<dbReference type="EMBL" id="JAOPGA020001532">
    <property type="protein sequence ID" value="KAL0489215.1"/>
    <property type="molecule type" value="Genomic_DNA"/>
</dbReference>
<comment type="caution">
    <text evidence="1">The sequence shown here is derived from an EMBL/GenBank/DDBJ whole genome shotgun (WGS) entry which is preliminary data.</text>
</comment>
<evidence type="ECO:0000313" key="2">
    <source>
        <dbReference type="Proteomes" id="UP001431209"/>
    </source>
</evidence>
<name>A0AAW2ZID8_9EUKA</name>
<accession>A0AAW2ZID8</accession>
<proteinExistence type="predicted"/>
<reference evidence="1 2" key="1">
    <citation type="submission" date="2024-03" db="EMBL/GenBank/DDBJ databases">
        <title>The Acrasis kona genome and developmental transcriptomes reveal deep origins of eukaryotic multicellular pathways.</title>
        <authorList>
            <person name="Sheikh S."/>
            <person name="Fu C.-J."/>
            <person name="Brown M.W."/>
            <person name="Baldauf S.L."/>
        </authorList>
    </citation>
    <scope>NUCLEOTIDE SEQUENCE [LARGE SCALE GENOMIC DNA]</scope>
    <source>
        <strain evidence="1 2">ATCC MYA-3509</strain>
    </source>
</reference>
<dbReference type="Proteomes" id="UP001431209">
    <property type="component" value="Unassembled WGS sequence"/>
</dbReference>
<organism evidence="1 2">
    <name type="scientific">Acrasis kona</name>
    <dbReference type="NCBI Taxonomy" id="1008807"/>
    <lineage>
        <taxon>Eukaryota</taxon>
        <taxon>Discoba</taxon>
        <taxon>Heterolobosea</taxon>
        <taxon>Tetramitia</taxon>
        <taxon>Eutetramitia</taxon>
        <taxon>Acrasidae</taxon>
        <taxon>Acrasis</taxon>
    </lineage>
</organism>
<gene>
    <name evidence="1" type="ORF">AKO1_013735</name>
</gene>
<dbReference type="AlphaFoldDB" id="A0AAW2ZID8"/>